<dbReference type="PROSITE" id="PS50932">
    <property type="entry name" value="HTH_LACI_2"/>
    <property type="match status" value="1"/>
</dbReference>
<dbReference type="GO" id="GO:0000976">
    <property type="term" value="F:transcription cis-regulatory region binding"/>
    <property type="evidence" value="ECO:0007669"/>
    <property type="project" value="TreeGrafter"/>
</dbReference>
<evidence type="ECO:0000313" key="7">
    <source>
        <dbReference type="Proteomes" id="UP000197269"/>
    </source>
</evidence>
<dbReference type="InterPro" id="IPR046335">
    <property type="entry name" value="LacI/GalR-like_sensor"/>
</dbReference>
<dbReference type="Proteomes" id="UP000197269">
    <property type="component" value="Unassembled WGS sequence"/>
</dbReference>
<dbReference type="AlphaFoldDB" id="A0A246DWF1"/>
<keyword evidence="4" id="KW-0804">Transcription</keyword>
<evidence type="ECO:0000256" key="2">
    <source>
        <dbReference type="ARBA" id="ARBA00023015"/>
    </source>
</evidence>
<dbReference type="SUPFAM" id="SSF47413">
    <property type="entry name" value="lambda repressor-like DNA-binding domains"/>
    <property type="match status" value="1"/>
</dbReference>
<keyword evidence="2" id="KW-0805">Transcription regulation</keyword>
<sequence>MAAEQKKGRRTRLDDIAARCGVSISTVSRALAGEKGVRPEIRKLVLETASAASYALPASVAGKKVMLVASGAAMIDYVRNQFTLHVLEGLNARASALGIEMAMRPVADKADETRVIAEMRNDASFGGMLILTVDEEDMLAAAADLGKPVVLVNSDDPYMRLSSVTPCNRSAAFIAAERLIEAGHQRILFMLRPGRRTIERRLEGWRDALQQHGLPADADLVLEVDDWLPELGAEAITRLVGDKGLCFTAVLTAGDSLANGAVRGLQAMGYAVPQDVSVMGIDDLPQSAFLNPPLSTVHIPMRELGATALDLLRDMMLRLALPRRRIELACHVVERGSVAAVRHPVAMDHIKPIA</sequence>
<feature type="domain" description="HTH lacI-type" evidence="5">
    <location>
        <begin position="11"/>
        <end position="66"/>
    </location>
</feature>
<keyword evidence="3" id="KW-0238">DNA-binding</keyword>
<accession>A0A246DWF1</accession>
<evidence type="ECO:0000256" key="4">
    <source>
        <dbReference type="ARBA" id="ARBA00023163"/>
    </source>
</evidence>
<name>A0A246DWF1_9HYPH</name>
<dbReference type="RefSeq" id="WP_088394070.1">
    <property type="nucleotide sequence ID" value="NZ_MXPU01000007.1"/>
</dbReference>
<dbReference type="Gene3D" id="3.40.50.2300">
    <property type="match status" value="2"/>
</dbReference>
<dbReference type="EMBL" id="MXPU01000007">
    <property type="protein sequence ID" value="OWO94614.1"/>
    <property type="molecule type" value="Genomic_DNA"/>
</dbReference>
<dbReference type="SMART" id="SM00354">
    <property type="entry name" value="HTH_LACI"/>
    <property type="match status" value="1"/>
</dbReference>
<dbReference type="InterPro" id="IPR000843">
    <property type="entry name" value="HTH_LacI"/>
</dbReference>
<organism evidence="6 7">
    <name type="scientific">Rhizobium esperanzae</name>
    <dbReference type="NCBI Taxonomy" id="1967781"/>
    <lineage>
        <taxon>Bacteria</taxon>
        <taxon>Pseudomonadati</taxon>
        <taxon>Pseudomonadota</taxon>
        <taxon>Alphaproteobacteria</taxon>
        <taxon>Hyphomicrobiales</taxon>
        <taxon>Rhizobiaceae</taxon>
        <taxon>Rhizobium/Agrobacterium group</taxon>
        <taxon>Rhizobium</taxon>
    </lineage>
</organism>
<evidence type="ECO:0000256" key="3">
    <source>
        <dbReference type="ARBA" id="ARBA00023125"/>
    </source>
</evidence>
<dbReference type="Pfam" id="PF13377">
    <property type="entry name" value="Peripla_BP_3"/>
    <property type="match status" value="1"/>
</dbReference>
<comment type="caution">
    <text evidence="6">The sequence shown here is derived from an EMBL/GenBank/DDBJ whole genome shotgun (WGS) entry which is preliminary data.</text>
</comment>
<dbReference type="CDD" id="cd06267">
    <property type="entry name" value="PBP1_LacI_sugar_binding-like"/>
    <property type="match status" value="1"/>
</dbReference>
<keyword evidence="1" id="KW-0678">Repressor</keyword>
<evidence type="ECO:0000259" key="5">
    <source>
        <dbReference type="PROSITE" id="PS50932"/>
    </source>
</evidence>
<dbReference type="Gene3D" id="1.10.260.40">
    <property type="entry name" value="lambda repressor-like DNA-binding domains"/>
    <property type="match status" value="1"/>
</dbReference>
<proteinExistence type="predicted"/>
<evidence type="ECO:0000313" key="6">
    <source>
        <dbReference type="EMBL" id="OWO94614.1"/>
    </source>
</evidence>
<dbReference type="PANTHER" id="PTHR30146">
    <property type="entry name" value="LACI-RELATED TRANSCRIPTIONAL REPRESSOR"/>
    <property type="match status" value="1"/>
</dbReference>
<reference evidence="6 7" key="1">
    <citation type="submission" date="2017-03" db="EMBL/GenBank/DDBJ databases">
        <title>Genome of strain Rhizobium sp. CNPSo 668.</title>
        <authorList>
            <person name="Ribeiro R."/>
        </authorList>
    </citation>
    <scope>NUCLEOTIDE SEQUENCE [LARGE SCALE GENOMIC DNA]</scope>
    <source>
        <strain evidence="6 7">CNPSo 668</strain>
    </source>
</reference>
<dbReference type="Pfam" id="PF00356">
    <property type="entry name" value="LacI"/>
    <property type="match status" value="1"/>
</dbReference>
<protein>
    <submittedName>
        <fullName evidence="6">LacI family transcriptional regulator</fullName>
    </submittedName>
</protein>
<dbReference type="SUPFAM" id="SSF53822">
    <property type="entry name" value="Periplasmic binding protein-like I"/>
    <property type="match status" value="1"/>
</dbReference>
<dbReference type="PANTHER" id="PTHR30146:SF148">
    <property type="entry name" value="HTH-TYPE TRANSCRIPTIONAL REPRESSOR PURR-RELATED"/>
    <property type="match status" value="1"/>
</dbReference>
<dbReference type="InterPro" id="IPR028082">
    <property type="entry name" value="Peripla_BP_I"/>
</dbReference>
<dbReference type="CDD" id="cd01392">
    <property type="entry name" value="HTH_LacI"/>
    <property type="match status" value="1"/>
</dbReference>
<dbReference type="InterPro" id="IPR010982">
    <property type="entry name" value="Lambda_DNA-bd_dom_sf"/>
</dbReference>
<evidence type="ECO:0000256" key="1">
    <source>
        <dbReference type="ARBA" id="ARBA00022491"/>
    </source>
</evidence>
<gene>
    <name evidence="6" type="ORF">B5E41_12760</name>
</gene>
<dbReference type="GO" id="GO:0003700">
    <property type="term" value="F:DNA-binding transcription factor activity"/>
    <property type="evidence" value="ECO:0007669"/>
    <property type="project" value="TreeGrafter"/>
</dbReference>